<keyword evidence="3" id="KW-1185">Reference proteome</keyword>
<gene>
    <name evidence="2" type="primary">AVEN_60014_1</name>
    <name evidence="2" type="ORF">CEXT_688011</name>
</gene>
<comment type="caution">
    <text evidence="2">The sequence shown here is derived from an EMBL/GenBank/DDBJ whole genome shotgun (WGS) entry which is preliminary data.</text>
</comment>
<organism evidence="2 3">
    <name type="scientific">Caerostris extrusa</name>
    <name type="common">Bark spider</name>
    <name type="synonym">Caerostris bankana</name>
    <dbReference type="NCBI Taxonomy" id="172846"/>
    <lineage>
        <taxon>Eukaryota</taxon>
        <taxon>Metazoa</taxon>
        <taxon>Ecdysozoa</taxon>
        <taxon>Arthropoda</taxon>
        <taxon>Chelicerata</taxon>
        <taxon>Arachnida</taxon>
        <taxon>Araneae</taxon>
        <taxon>Araneomorphae</taxon>
        <taxon>Entelegynae</taxon>
        <taxon>Araneoidea</taxon>
        <taxon>Araneidae</taxon>
        <taxon>Caerostris</taxon>
    </lineage>
</organism>
<reference evidence="2 3" key="1">
    <citation type="submission" date="2021-06" db="EMBL/GenBank/DDBJ databases">
        <title>Caerostris extrusa draft genome.</title>
        <authorList>
            <person name="Kono N."/>
            <person name="Arakawa K."/>
        </authorList>
    </citation>
    <scope>NUCLEOTIDE SEQUENCE [LARGE SCALE GENOMIC DNA]</scope>
</reference>
<proteinExistence type="predicted"/>
<evidence type="ECO:0000313" key="3">
    <source>
        <dbReference type="Proteomes" id="UP001054945"/>
    </source>
</evidence>
<accession>A0AAV4S5Q0</accession>
<evidence type="ECO:0000256" key="1">
    <source>
        <dbReference type="SAM" id="Phobius"/>
    </source>
</evidence>
<keyword evidence="1" id="KW-0472">Membrane</keyword>
<dbReference type="EMBL" id="BPLR01009086">
    <property type="protein sequence ID" value="GIY29533.1"/>
    <property type="molecule type" value="Genomic_DNA"/>
</dbReference>
<feature type="transmembrane region" description="Helical" evidence="1">
    <location>
        <begin position="6"/>
        <end position="24"/>
    </location>
</feature>
<evidence type="ECO:0000313" key="2">
    <source>
        <dbReference type="EMBL" id="GIY29533.1"/>
    </source>
</evidence>
<name>A0AAV4S5Q0_CAEEX</name>
<keyword evidence="1" id="KW-1133">Transmembrane helix</keyword>
<sequence>MHTDEGFVVSFAAVFGIFGSGLLARSGMGTETVMLIDDREPAIFPALEKSGDSKSLVAPFQAFKFASESTVKFQLTVSFCLTCARR</sequence>
<dbReference type="Proteomes" id="UP001054945">
    <property type="component" value="Unassembled WGS sequence"/>
</dbReference>
<dbReference type="AlphaFoldDB" id="A0AAV4S5Q0"/>
<keyword evidence="1" id="KW-0812">Transmembrane</keyword>
<protein>
    <submittedName>
        <fullName evidence="2">ZP domain-containing protein</fullName>
    </submittedName>
</protein>